<dbReference type="Proteomes" id="UP001500457">
    <property type="component" value="Unassembled WGS sequence"/>
</dbReference>
<dbReference type="Pfam" id="PF03729">
    <property type="entry name" value="DUF308"/>
    <property type="match status" value="1"/>
</dbReference>
<proteinExistence type="predicted"/>
<dbReference type="InterPro" id="IPR005325">
    <property type="entry name" value="DUF308_memb"/>
</dbReference>
<dbReference type="InterPro" id="IPR052712">
    <property type="entry name" value="Acid_resist_chaperone_HdeD"/>
</dbReference>
<evidence type="ECO:0000256" key="1">
    <source>
        <dbReference type="SAM" id="MobiDB-lite"/>
    </source>
</evidence>
<keyword evidence="2" id="KW-0812">Transmembrane</keyword>
<evidence type="ECO:0000313" key="4">
    <source>
        <dbReference type="Proteomes" id="UP001500457"/>
    </source>
</evidence>
<dbReference type="PANTHER" id="PTHR34989">
    <property type="entry name" value="PROTEIN HDED"/>
    <property type="match status" value="1"/>
</dbReference>
<dbReference type="EMBL" id="BAABHQ010000013">
    <property type="protein sequence ID" value="GAA4886208.1"/>
    <property type="molecule type" value="Genomic_DNA"/>
</dbReference>
<feature type="transmembrane region" description="Helical" evidence="2">
    <location>
        <begin position="104"/>
        <end position="123"/>
    </location>
</feature>
<feature type="transmembrane region" description="Helical" evidence="2">
    <location>
        <begin position="48"/>
        <end position="73"/>
    </location>
</feature>
<keyword evidence="2" id="KW-1133">Transmembrane helix</keyword>
<comment type="caution">
    <text evidence="3">The sequence shown here is derived from an EMBL/GenBank/DDBJ whole genome shotgun (WGS) entry which is preliminary data.</text>
</comment>
<feature type="region of interest" description="Disordered" evidence="1">
    <location>
        <begin position="200"/>
        <end position="242"/>
    </location>
</feature>
<dbReference type="RefSeq" id="WP_274230069.1">
    <property type="nucleotide sequence ID" value="NZ_BAABHQ010000013.1"/>
</dbReference>
<evidence type="ECO:0000256" key="2">
    <source>
        <dbReference type="SAM" id="Phobius"/>
    </source>
</evidence>
<reference evidence="4" key="1">
    <citation type="journal article" date="2019" name="Int. J. Syst. Evol. Microbiol.">
        <title>The Global Catalogue of Microorganisms (GCM) 10K type strain sequencing project: providing services to taxonomists for standard genome sequencing and annotation.</title>
        <authorList>
            <consortium name="The Broad Institute Genomics Platform"/>
            <consortium name="The Broad Institute Genome Sequencing Center for Infectious Disease"/>
            <person name="Wu L."/>
            <person name="Ma J."/>
        </authorList>
    </citation>
    <scope>NUCLEOTIDE SEQUENCE [LARGE SCALE GENOMIC DNA]</scope>
    <source>
        <strain evidence="4">JCM 17983</strain>
    </source>
</reference>
<protein>
    <recommendedName>
        <fullName evidence="5">HdeD family acid-resistance protein</fullName>
    </recommendedName>
</protein>
<evidence type="ECO:0000313" key="3">
    <source>
        <dbReference type="EMBL" id="GAA4886208.1"/>
    </source>
</evidence>
<name>A0ABP9ESA7_9PSEU</name>
<evidence type="ECO:0008006" key="5">
    <source>
        <dbReference type="Google" id="ProtNLM"/>
    </source>
</evidence>
<feature type="transmembrane region" description="Helical" evidence="2">
    <location>
        <begin position="23"/>
        <end position="42"/>
    </location>
</feature>
<feature type="transmembrane region" description="Helical" evidence="2">
    <location>
        <begin position="135"/>
        <end position="155"/>
    </location>
</feature>
<dbReference type="PANTHER" id="PTHR34989:SF1">
    <property type="entry name" value="PROTEIN HDED"/>
    <property type="match status" value="1"/>
</dbReference>
<keyword evidence="4" id="KW-1185">Reference proteome</keyword>
<feature type="transmembrane region" description="Helical" evidence="2">
    <location>
        <begin position="167"/>
        <end position="189"/>
    </location>
</feature>
<keyword evidence="2" id="KW-0472">Membrane</keyword>
<accession>A0ABP9ESA7</accession>
<sequence length="242" mass="25806">MHADTDAPGGLAGQLLRREAARWWWAPLVAGIAWFVIAWVVLRADVTSLAAVGLLVGVVFLVAAATEVGLTALVAGGWRVVHIVLAVVFVLAAVWAFVRPINTFFALASVLGLLLLFQGVFYIARAAVVREVSPFWWIGMVCGVLVALLGLWMSASDRVWDLAARAVFILLFVGFYAVFRGINDVVLAFELRHIGREPREAAAAGGEAPQVPTQERRHVTADAQPGSQPDSASGASATAGPR</sequence>
<gene>
    <name evidence="3" type="ORF">GCM10023203_43510</name>
</gene>
<feature type="transmembrane region" description="Helical" evidence="2">
    <location>
        <begin position="80"/>
        <end position="98"/>
    </location>
</feature>
<feature type="compositionally biased region" description="Polar residues" evidence="1">
    <location>
        <begin position="225"/>
        <end position="236"/>
    </location>
</feature>
<organism evidence="3 4">
    <name type="scientific">Actinomycetospora straminea</name>
    <dbReference type="NCBI Taxonomy" id="663607"/>
    <lineage>
        <taxon>Bacteria</taxon>
        <taxon>Bacillati</taxon>
        <taxon>Actinomycetota</taxon>
        <taxon>Actinomycetes</taxon>
        <taxon>Pseudonocardiales</taxon>
        <taxon>Pseudonocardiaceae</taxon>
        <taxon>Actinomycetospora</taxon>
    </lineage>
</organism>